<name>A0A6A4T798_SCOMX</name>
<comment type="caution">
    <text evidence="1">The sequence shown here is derived from an EMBL/GenBank/DDBJ whole genome shotgun (WGS) entry which is preliminary data.</text>
</comment>
<protein>
    <submittedName>
        <fullName evidence="1">Uncharacterized protein</fullName>
    </submittedName>
</protein>
<evidence type="ECO:0000313" key="2">
    <source>
        <dbReference type="Proteomes" id="UP000438429"/>
    </source>
</evidence>
<proteinExistence type="predicted"/>
<reference evidence="1 2" key="1">
    <citation type="submission" date="2019-06" db="EMBL/GenBank/DDBJ databases">
        <title>Draft genomes of female and male turbot (Scophthalmus maximus).</title>
        <authorList>
            <person name="Xu H."/>
            <person name="Xu X.-W."/>
            <person name="Shao C."/>
            <person name="Chen S."/>
        </authorList>
    </citation>
    <scope>NUCLEOTIDE SEQUENCE [LARGE SCALE GENOMIC DNA]</scope>
    <source>
        <strain evidence="1">Ysfricsl-2016a</strain>
        <tissue evidence="1">Blood</tissue>
    </source>
</reference>
<dbReference type="EMBL" id="VEVO01000005">
    <property type="protein sequence ID" value="KAF0041913.1"/>
    <property type="molecule type" value="Genomic_DNA"/>
</dbReference>
<organism evidence="1 2">
    <name type="scientific">Scophthalmus maximus</name>
    <name type="common">Turbot</name>
    <name type="synonym">Psetta maxima</name>
    <dbReference type="NCBI Taxonomy" id="52904"/>
    <lineage>
        <taxon>Eukaryota</taxon>
        <taxon>Metazoa</taxon>
        <taxon>Chordata</taxon>
        <taxon>Craniata</taxon>
        <taxon>Vertebrata</taxon>
        <taxon>Euteleostomi</taxon>
        <taxon>Actinopterygii</taxon>
        <taxon>Neopterygii</taxon>
        <taxon>Teleostei</taxon>
        <taxon>Neoteleostei</taxon>
        <taxon>Acanthomorphata</taxon>
        <taxon>Carangaria</taxon>
        <taxon>Pleuronectiformes</taxon>
        <taxon>Pleuronectoidei</taxon>
        <taxon>Scophthalmidae</taxon>
        <taxon>Scophthalmus</taxon>
    </lineage>
</organism>
<dbReference type="AlphaFoldDB" id="A0A6A4T798"/>
<accession>A0A6A4T798</accession>
<evidence type="ECO:0000313" key="1">
    <source>
        <dbReference type="EMBL" id="KAF0041913.1"/>
    </source>
</evidence>
<dbReference type="Proteomes" id="UP000438429">
    <property type="component" value="Unassembled WGS sequence"/>
</dbReference>
<gene>
    <name evidence="1" type="ORF">F2P81_005445</name>
</gene>
<sequence length="212" mass="24091">MPSNEPVLPVQKNTRIAEFLFFSSRTKCVPKQSRKRGPENRALWSCGHYPAIDLTSESPIKLLSEDDAMMVGWIFIKGSLRQKKEEDPLRQRHFDIRDDGQNVGGDIHKSDWDTNLLTGPLQTDHFDLGYRIKGPCLYFYFVQQHYRLPGLDLLGLSSSVVPVISSVSQSPAVLLLPPAVMQNRDLFNAKRERTLLQRSAKVERRAGNNADE</sequence>